<feature type="transmembrane region" description="Helical" evidence="5">
    <location>
        <begin position="66"/>
        <end position="91"/>
    </location>
</feature>
<dbReference type="Proteomes" id="UP000621856">
    <property type="component" value="Unassembled WGS sequence"/>
</dbReference>
<evidence type="ECO:0000256" key="4">
    <source>
        <dbReference type="ARBA" id="ARBA00023136"/>
    </source>
</evidence>
<feature type="transmembrane region" description="Helical" evidence="5">
    <location>
        <begin position="290"/>
        <end position="308"/>
    </location>
</feature>
<evidence type="ECO:0000313" key="8">
    <source>
        <dbReference type="EMBL" id="NHK28308.1"/>
    </source>
</evidence>
<dbReference type="PANTHER" id="PTHR10846">
    <property type="entry name" value="SODIUM/POTASSIUM/CALCIUM EXCHANGER"/>
    <property type="match status" value="1"/>
</dbReference>
<dbReference type="PANTHER" id="PTHR10846:SF8">
    <property type="entry name" value="INNER MEMBRANE PROTEIN YRBG"/>
    <property type="match status" value="1"/>
</dbReference>
<dbReference type="NCBIfam" id="TIGR00367">
    <property type="entry name" value="calcium/sodium antiporter"/>
    <property type="match status" value="1"/>
</dbReference>
<dbReference type="Proteomes" id="UP000818603">
    <property type="component" value="Unassembled WGS sequence"/>
</dbReference>
<keyword evidence="10" id="KW-1185">Reference proteome</keyword>
<evidence type="ECO:0000256" key="1">
    <source>
        <dbReference type="ARBA" id="ARBA00004141"/>
    </source>
</evidence>
<keyword evidence="2 5" id="KW-0812">Transmembrane</keyword>
<keyword evidence="3 5" id="KW-1133">Transmembrane helix</keyword>
<dbReference type="Pfam" id="PF01699">
    <property type="entry name" value="Na_Ca_ex"/>
    <property type="match status" value="2"/>
</dbReference>
<feature type="transmembrane region" description="Helical" evidence="5">
    <location>
        <begin position="163"/>
        <end position="189"/>
    </location>
</feature>
<dbReference type="EMBL" id="BMGZ01000002">
    <property type="protein sequence ID" value="GGH98084.1"/>
    <property type="molecule type" value="Genomic_DNA"/>
</dbReference>
<proteinExistence type="predicted"/>
<protein>
    <submittedName>
        <fullName evidence="8">Calcium/sodium antiporter</fullName>
    </submittedName>
    <submittedName>
        <fullName evidence="7">Sodium:calcium antiporter</fullName>
    </submittedName>
</protein>
<evidence type="ECO:0000256" key="3">
    <source>
        <dbReference type="ARBA" id="ARBA00022989"/>
    </source>
</evidence>
<keyword evidence="4 5" id="KW-0472">Membrane</keyword>
<accession>A0A8J3A863</accession>
<organism evidence="7 9">
    <name type="scientific">Aquisalinus luteolus</name>
    <dbReference type="NCBI Taxonomy" id="1566827"/>
    <lineage>
        <taxon>Bacteria</taxon>
        <taxon>Pseudomonadati</taxon>
        <taxon>Pseudomonadota</taxon>
        <taxon>Alphaproteobacteria</taxon>
        <taxon>Parvularculales</taxon>
        <taxon>Parvularculaceae</taxon>
        <taxon>Aquisalinus</taxon>
    </lineage>
</organism>
<feature type="domain" description="Sodium/calcium exchanger membrane region" evidence="6">
    <location>
        <begin position="168"/>
        <end position="307"/>
    </location>
</feature>
<dbReference type="InterPro" id="IPR004481">
    <property type="entry name" value="K/Na/Ca-exchanger"/>
</dbReference>
<dbReference type="InterPro" id="IPR004837">
    <property type="entry name" value="NaCa_Exmemb"/>
</dbReference>
<dbReference type="AlphaFoldDB" id="A0A8J3A863"/>
<dbReference type="EMBL" id="VCJR02000002">
    <property type="protein sequence ID" value="NHK28308.1"/>
    <property type="molecule type" value="Genomic_DNA"/>
</dbReference>
<evidence type="ECO:0000313" key="9">
    <source>
        <dbReference type="Proteomes" id="UP000621856"/>
    </source>
</evidence>
<feature type="transmembrane region" description="Helical" evidence="5">
    <location>
        <begin position="126"/>
        <end position="143"/>
    </location>
</feature>
<dbReference type="InterPro" id="IPR044880">
    <property type="entry name" value="NCX_ion-bd_dom_sf"/>
</dbReference>
<name>A0A8J3A863_9PROT</name>
<dbReference type="RefSeq" id="WP_155140202.1">
    <property type="nucleotide sequence ID" value="NZ_BMGZ01000002.1"/>
</dbReference>
<comment type="subcellular location">
    <subcellularLocation>
        <location evidence="1">Membrane</location>
        <topology evidence="1">Multi-pass membrane protein</topology>
    </subcellularLocation>
</comment>
<feature type="transmembrane region" description="Helical" evidence="5">
    <location>
        <begin position="103"/>
        <end position="119"/>
    </location>
</feature>
<sequence length="309" mass="32115">MISFILIAVGLVLLIFGGDALVRGSVAIARRAGMSPMLIGLTLVGFGTSLPELLTSLNAAFAGSPGIAIGNVVGSNIANVLLIVGCAALIFPLATDLRALKRDGSVMILATLMVLALFFTGEIGRIAGLVLVIGLFAFMFLAWKTDESAASLEEEIPAAPEGYLKASLFFLAGLIGILTGANMLVRGAIEIASDMGVDETIIGLTIVAIGTSLPELVTSVTAALKKEADIAIGNVIGSNIFNLLAILGITAMVHPLAVPPMILQADGWIMLGVSLALILFAWTGRKIERWEGAVFVLGYAAFTGFLFVR</sequence>
<reference evidence="7" key="1">
    <citation type="journal article" date="2014" name="Int. J. Syst. Evol. Microbiol.">
        <title>Complete genome sequence of Corynebacterium casei LMG S-19264T (=DSM 44701T), isolated from a smear-ripened cheese.</title>
        <authorList>
            <consortium name="US DOE Joint Genome Institute (JGI-PGF)"/>
            <person name="Walter F."/>
            <person name="Albersmeier A."/>
            <person name="Kalinowski J."/>
            <person name="Ruckert C."/>
        </authorList>
    </citation>
    <scope>NUCLEOTIDE SEQUENCE</scope>
    <source>
        <strain evidence="7">CGMCC 1.14984</strain>
    </source>
</reference>
<evidence type="ECO:0000259" key="6">
    <source>
        <dbReference type="Pfam" id="PF01699"/>
    </source>
</evidence>
<feature type="transmembrane region" description="Helical" evidence="5">
    <location>
        <begin position="34"/>
        <end position="54"/>
    </location>
</feature>
<evidence type="ECO:0000256" key="2">
    <source>
        <dbReference type="ARBA" id="ARBA00022692"/>
    </source>
</evidence>
<dbReference type="Gene3D" id="6.10.280.80">
    <property type="entry name" value="NCX, peripheral helical region"/>
    <property type="match status" value="1"/>
</dbReference>
<evidence type="ECO:0000313" key="10">
    <source>
        <dbReference type="Proteomes" id="UP000818603"/>
    </source>
</evidence>
<dbReference type="GO" id="GO:0006874">
    <property type="term" value="P:intracellular calcium ion homeostasis"/>
    <property type="evidence" value="ECO:0007669"/>
    <property type="project" value="TreeGrafter"/>
</dbReference>
<feature type="transmembrane region" description="Helical" evidence="5">
    <location>
        <begin position="230"/>
        <end position="253"/>
    </location>
</feature>
<dbReference type="GO" id="GO:0008273">
    <property type="term" value="F:calcium, potassium:sodium antiporter activity"/>
    <property type="evidence" value="ECO:0007669"/>
    <property type="project" value="TreeGrafter"/>
</dbReference>
<dbReference type="GO" id="GO:0005262">
    <property type="term" value="F:calcium channel activity"/>
    <property type="evidence" value="ECO:0007669"/>
    <property type="project" value="TreeGrafter"/>
</dbReference>
<dbReference type="GO" id="GO:0005886">
    <property type="term" value="C:plasma membrane"/>
    <property type="evidence" value="ECO:0007669"/>
    <property type="project" value="TreeGrafter"/>
</dbReference>
<dbReference type="Gene3D" id="1.20.1420.30">
    <property type="entry name" value="NCX, central ion-binding region"/>
    <property type="match status" value="1"/>
</dbReference>
<feature type="transmembrane region" description="Helical" evidence="5">
    <location>
        <begin position="265"/>
        <end position="284"/>
    </location>
</feature>
<comment type="caution">
    <text evidence="7">The sequence shown here is derived from an EMBL/GenBank/DDBJ whole genome shotgun (WGS) entry which is preliminary data.</text>
</comment>
<gene>
    <name evidence="8" type="ORF">FF098_010360</name>
    <name evidence="7" type="ORF">GCM10011355_20840</name>
</gene>
<evidence type="ECO:0000313" key="7">
    <source>
        <dbReference type="EMBL" id="GGH98084.1"/>
    </source>
</evidence>
<reference evidence="7" key="3">
    <citation type="submission" date="2020-09" db="EMBL/GenBank/DDBJ databases">
        <authorList>
            <person name="Sun Q."/>
            <person name="Zhou Y."/>
        </authorList>
    </citation>
    <scope>NUCLEOTIDE SEQUENCE</scope>
    <source>
        <strain evidence="7">CGMCC 1.14984</strain>
    </source>
</reference>
<reference evidence="8 10" key="2">
    <citation type="submission" date="2020-02" db="EMBL/GenBank/DDBJ databases">
        <title>Genome sequence of Parvularcula flava strain NH6-79.</title>
        <authorList>
            <person name="Abdul Karim M.H."/>
            <person name="Lam M.Q."/>
            <person name="Chen S.J."/>
            <person name="Yahya A."/>
            <person name="Shahir S."/>
            <person name="Shamsir M.S."/>
            <person name="Chong C.S."/>
        </authorList>
    </citation>
    <scope>NUCLEOTIDE SEQUENCE [LARGE SCALE GENOMIC DNA]</scope>
    <source>
        <strain evidence="8 10">NH6-79</strain>
    </source>
</reference>
<feature type="domain" description="Sodium/calcium exchanger membrane region" evidence="6">
    <location>
        <begin position="3"/>
        <end position="143"/>
    </location>
</feature>
<evidence type="ECO:0000256" key="5">
    <source>
        <dbReference type="SAM" id="Phobius"/>
    </source>
</evidence>